<dbReference type="STRING" id="697281.Mahau_0039"/>
<accession>F3ZVB2</accession>
<evidence type="ECO:0000256" key="1">
    <source>
        <dbReference type="SAM" id="Phobius"/>
    </source>
</evidence>
<keyword evidence="1" id="KW-1133">Transmembrane helix</keyword>
<dbReference type="Proteomes" id="UP000008457">
    <property type="component" value="Chromosome"/>
</dbReference>
<keyword evidence="1" id="KW-0812">Transmembrane</keyword>
<feature type="transmembrane region" description="Helical" evidence="1">
    <location>
        <begin position="12"/>
        <end position="33"/>
    </location>
</feature>
<dbReference type="EMBL" id="CP002360">
    <property type="protein sequence ID" value="AEE95262.1"/>
    <property type="molecule type" value="Genomic_DNA"/>
</dbReference>
<dbReference type="AlphaFoldDB" id="F3ZVB2"/>
<sequence>MNMVTEALRVAALGMVGVFAVITIVYGVIKLMVKISQKQ</sequence>
<dbReference type="HOGENOM" id="CLU_3312360_0_0_9"/>
<protein>
    <submittedName>
        <fullName evidence="2">Membrane protein</fullName>
    </submittedName>
</protein>
<evidence type="ECO:0000313" key="3">
    <source>
        <dbReference type="Proteomes" id="UP000008457"/>
    </source>
</evidence>
<dbReference type="KEGG" id="mas:Mahau_0039"/>
<gene>
    <name evidence="2" type="ordered locus">Mahau_0039</name>
</gene>
<name>F3ZVB2_MAHA5</name>
<evidence type="ECO:0000313" key="2">
    <source>
        <dbReference type="EMBL" id="AEE95262.1"/>
    </source>
</evidence>
<reference evidence="2 3" key="2">
    <citation type="journal article" date="2011" name="Stand. Genomic Sci.">
        <title>Complete genome sequence of Mahella australiensis type strain (50-1 BON).</title>
        <authorList>
            <person name="Sikorski J."/>
            <person name="Teshima H."/>
            <person name="Nolan M."/>
            <person name="Lucas S."/>
            <person name="Hammon N."/>
            <person name="Deshpande S."/>
            <person name="Cheng J.F."/>
            <person name="Pitluck S."/>
            <person name="Liolios K."/>
            <person name="Pagani I."/>
            <person name="Ivanova N."/>
            <person name="Huntemann M."/>
            <person name="Mavromatis K."/>
            <person name="Ovchinikova G."/>
            <person name="Pati A."/>
            <person name="Tapia R."/>
            <person name="Han C."/>
            <person name="Goodwin L."/>
            <person name="Chen A."/>
            <person name="Palaniappan K."/>
            <person name="Land M."/>
            <person name="Hauser L."/>
            <person name="Ngatchou-Djao O.D."/>
            <person name="Rohde M."/>
            <person name="Pukall R."/>
            <person name="Spring S."/>
            <person name="Abt B."/>
            <person name="Goker M."/>
            <person name="Detter J.C."/>
            <person name="Woyke T."/>
            <person name="Bristow J."/>
            <person name="Markowitz V."/>
            <person name="Hugenholtz P."/>
            <person name="Eisen J.A."/>
            <person name="Kyrpides N.C."/>
            <person name="Klenk H.P."/>
            <person name="Lapidus A."/>
        </authorList>
    </citation>
    <scope>NUCLEOTIDE SEQUENCE [LARGE SCALE GENOMIC DNA]</scope>
    <source>
        <strain evidence="3">DSM 15567 / CIP 107919 / 50-1 BON</strain>
    </source>
</reference>
<reference evidence="3" key="1">
    <citation type="submission" date="2010-11" db="EMBL/GenBank/DDBJ databases">
        <title>The complete genome of Mahella australiensis DSM 15567.</title>
        <authorList>
            <consortium name="US DOE Joint Genome Institute (JGI-PGF)"/>
            <person name="Lucas S."/>
            <person name="Copeland A."/>
            <person name="Lapidus A."/>
            <person name="Bruce D."/>
            <person name="Goodwin L."/>
            <person name="Pitluck S."/>
            <person name="Kyrpides N."/>
            <person name="Mavromatis K."/>
            <person name="Pagani I."/>
            <person name="Ivanova N."/>
            <person name="Teshima H."/>
            <person name="Brettin T."/>
            <person name="Detter J.C."/>
            <person name="Han C."/>
            <person name="Tapia R."/>
            <person name="Land M."/>
            <person name="Hauser L."/>
            <person name="Markowitz V."/>
            <person name="Cheng J.-F."/>
            <person name="Hugenholtz P."/>
            <person name="Woyke T."/>
            <person name="Wu D."/>
            <person name="Spring S."/>
            <person name="Pukall R."/>
            <person name="Steenblock K."/>
            <person name="Schneider S."/>
            <person name="Klenk H.-P."/>
            <person name="Eisen J.A."/>
        </authorList>
    </citation>
    <scope>NUCLEOTIDE SEQUENCE [LARGE SCALE GENOMIC DNA]</scope>
    <source>
        <strain evidence="3">DSM 15567 / CIP 107919 / 50-1 BON</strain>
    </source>
</reference>
<keyword evidence="3" id="KW-1185">Reference proteome</keyword>
<dbReference type="RefSeq" id="WP_013779696.1">
    <property type="nucleotide sequence ID" value="NC_015520.1"/>
</dbReference>
<organism evidence="2 3">
    <name type="scientific">Mahella australiensis (strain DSM 15567 / CIP 107919 / 50-1 BON)</name>
    <dbReference type="NCBI Taxonomy" id="697281"/>
    <lineage>
        <taxon>Bacteria</taxon>
        <taxon>Bacillati</taxon>
        <taxon>Bacillota</taxon>
        <taxon>Clostridia</taxon>
        <taxon>Thermoanaerobacterales</taxon>
        <taxon>Thermoanaerobacterales Family IV. Incertae Sedis</taxon>
        <taxon>Mahella</taxon>
    </lineage>
</organism>
<keyword evidence="1" id="KW-0472">Membrane</keyword>
<proteinExistence type="predicted"/>